<dbReference type="InterPro" id="IPR000086">
    <property type="entry name" value="NUDIX_hydrolase_dom"/>
</dbReference>
<evidence type="ECO:0000256" key="1">
    <source>
        <dbReference type="ARBA" id="ARBA00001946"/>
    </source>
</evidence>
<dbReference type="PROSITE" id="PS51462">
    <property type="entry name" value="NUDIX"/>
    <property type="match status" value="1"/>
</dbReference>
<sequence>MLSTKRVYEGRIINLRVDTVALQDGHTSTREVVEYAGAVAIVAVNEKDELLLVRQFRYAVGQTLLELPAGKVEPGEDYAASAGRELLEETGYEAKKIEPLITFYTTPGFTNEKIEVFTASDLTLKNQNLDDDEFIDVEPVSFEKVLDMIAKGEICDAKSTAGILAYYYLKRQAGL</sequence>
<reference evidence="4 5" key="1">
    <citation type="journal article" date="2018" name="Environ. Microbiol.">
        <title>Novel energy conservation strategies and behaviour of Pelotomaculum schinkii driving syntrophic propionate catabolism.</title>
        <authorList>
            <person name="Hidalgo-Ahumada C.A.P."/>
            <person name="Nobu M.K."/>
            <person name="Narihiro T."/>
            <person name="Tamaki H."/>
            <person name="Liu W.T."/>
            <person name="Kamagata Y."/>
            <person name="Stams A.J.M."/>
            <person name="Imachi H."/>
            <person name="Sousa D.Z."/>
        </authorList>
    </citation>
    <scope>NUCLEOTIDE SEQUENCE [LARGE SCALE GENOMIC DNA]</scope>
    <source>
        <strain evidence="4 5">MGP</strain>
    </source>
</reference>
<dbReference type="RefSeq" id="WP_134212764.1">
    <property type="nucleotide sequence ID" value="NZ_QFFZ01000006.1"/>
</dbReference>
<dbReference type="CDD" id="cd03424">
    <property type="entry name" value="NUDIX_ADPRase_Nudt5_UGPPase_Nudt14"/>
    <property type="match status" value="1"/>
</dbReference>
<dbReference type="FunFam" id="3.90.79.10:FF:000024">
    <property type="entry name" value="ADP-ribose pyrophosphatase"/>
    <property type="match status" value="1"/>
</dbReference>
<accession>A0A4Y7RU93</accession>
<dbReference type="SUPFAM" id="SSF55811">
    <property type="entry name" value="Nudix"/>
    <property type="match status" value="1"/>
</dbReference>
<protein>
    <submittedName>
        <fullName evidence="4">Methanol dehydrogenase activator</fullName>
        <ecNumber evidence="4">3.-.-.-</ecNumber>
    </submittedName>
</protein>
<keyword evidence="2 4" id="KW-0378">Hydrolase</keyword>
<dbReference type="GO" id="GO:0019693">
    <property type="term" value="P:ribose phosphate metabolic process"/>
    <property type="evidence" value="ECO:0007669"/>
    <property type="project" value="TreeGrafter"/>
</dbReference>
<evidence type="ECO:0000313" key="5">
    <source>
        <dbReference type="Proteomes" id="UP000297597"/>
    </source>
</evidence>
<dbReference type="EC" id="3.-.-.-" evidence="4"/>
<proteinExistence type="predicted"/>
<dbReference type="PANTHER" id="PTHR11839">
    <property type="entry name" value="UDP/ADP-SUGAR PYROPHOSPHATASE"/>
    <property type="match status" value="1"/>
</dbReference>
<gene>
    <name evidence="4" type="primary">act</name>
    <name evidence="4" type="ORF">Pmgp_00889</name>
</gene>
<dbReference type="AlphaFoldDB" id="A0A4Y7RU93"/>
<dbReference type="GO" id="GO:0016787">
    <property type="term" value="F:hydrolase activity"/>
    <property type="evidence" value="ECO:0007669"/>
    <property type="project" value="UniProtKB-KW"/>
</dbReference>
<dbReference type="Pfam" id="PF00293">
    <property type="entry name" value="NUDIX"/>
    <property type="match status" value="1"/>
</dbReference>
<dbReference type="GO" id="GO:0005829">
    <property type="term" value="C:cytosol"/>
    <property type="evidence" value="ECO:0007669"/>
    <property type="project" value="TreeGrafter"/>
</dbReference>
<comment type="cofactor">
    <cofactor evidence="1">
        <name>Mg(2+)</name>
        <dbReference type="ChEBI" id="CHEBI:18420"/>
    </cofactor>
</comment>
<feature type="domain" description="Nudix hydrolase" evidence="3">
    <location>
        <begin position="34"/>
        <end position="162"/>
    </location>
</feature>
<name>A0A4Y7RU93_9FIRM</name>
<evidence type="ECO:0000259" key="3">
    <source>
        <dbReference type="PROSITE" id="PS51462"/>
    </source>
</evidence>
<dbReference type="Gene3D" id="3.90.79.10">
    <property type="entry name" value="Nucleoside Triphosphate Pyrophosphohydrolase"/>
    <property type="match status" value="1"/>
</dbReference>
<dbReference type="PANTHER" id="PTHR11839:SF18">
    <property type="entry name" value="NUDIX HYDROLASE DOMAIN-CONTAINING PROTEIN"/>
    <property type="match status" value="1"/>
</dbReference>
<dbReference type="GO" id="GO:0006753">
    <property type="term" value="P:nucleoside phosphate metabolic process"/>
    <property type="evidence" value="ECO:0007669"/>
    <property type="project" value="TreeGrafter"/>
</dbReference>
<dbReference type="OrthoDB" id="9806150at2"/>
<dbReference type="Proteomes" id="UP000297597">
    <property type="component" value="Unassembled WGS sequence"/>
</dbReference>
<evidence type="ECO:0000313" key="4">
    <source>
        <dbReference type="EMBL" id="TEB12558.1"/>
    </source>
</evidence>
<comment type="caution">
    <text evidence="4">The sequence shown here is derived from an EMBL/GenBank/DDBJ whole genome shotgun (WGS) entry which is preliminary data.</text>
</comment>
<dbReference type="InterPro" id="IPR015797">
    <property type="entry name" value="NUDIX_hydrolase-like_dom_sf"/>
</dbReference>
<evidence type="ECO:0000256" key="2">
    <source>
        <dbReference type="ARBA" id="ARBA00022801"/>
    </source>
</evidence>
<dbReference type="EMBL" id="QFFZ01000006">
    <property type="protein sequence ID" value="TEB12558.1"/>
    <property type="molecule type" value="Genomic_DNA"/>
</dbReference>
<organism evidence="4 5">
    <name type="scientific">Pelotomaculum propionicicum</name>
    <dbReference type="NCBI Taxonomy" id="258475"/>
    <lineage>
        <taxon>Bacteria</taxon>
        <taxon>Bacillati</taxon>
        <taxon>Bacillota</taxon>
        <taxon>Clostridia</taxon>
        <taxon>Eubacteriales</taxon>
        <taxon>Desulfotomaculaceae</taxon>
        <taxon>Pelotomaculum</taxon>
    </lineage>
</organism>
<keyword evidence="5" id="KW-1185">Reference proteome</keyword>